<dbReference type="Proteomes" id="UP000697995">
    <property type="component" value="Unassembled WGS sequence"/>
</dbReference>
<name>A0ABS1D687_9PROT</name>
<dbReference type="EMBL" id="NRSG01000489">
    <property type="protein sequence ID" value="MBK1662233.1"/>
    <property type="molecule type" value="Genomic_DNA"/>
</dbReference>
<keyword evidence="3" id="KW-1185">Reference proteome</keyword>
<evidence type="ECO:0008006" key="4">
    <source>
        <dbReference type="Google" id="ProtNLM"/>
    </source>
</evidence>
<protein>
    <recommendedName>
        <fullName evidence="4">Molybdate transport system substrate-binding protein</fullName>
    </recommendedName>
</protein>
<evidence type="ECO:0000313" key="2">
    <source>
        <dbReference type="EMBL" id="MBK1662233.1"/>
    </source>
</evidence>
<dbReference type="InterPro" id="IPR050682">
    <property type="entry name" value="ModA/WtpA"/>
</dbReference>
<reference evidence="2 3" key="1">
    <citation type="journal article" date="2020" name="Microorganisms">
        <title>Osmotic Adaptation and Compatible Solute Biosynthesis of Phototrophic Bacteria as Revealed from Genome Analyses.</title>
        <authorList>
            <person name="Imhoff J.F."/>
            <person name="Rahn T."/>
            <person name="Kunzel S."/>
            <person name="Keller A."/>
            <person name="Neulinger S.C."/>
        </authorList>
    </citation>
    <scope>NUCLEOTIDE SEQUENCE [LARGE SCALE GENOMIC DNA]</scope>
    <source>
        <strain evidence="2 3">DSM 15382</strain>
    </source>
</reference>
<keyword evidence="1" id="KW-0732">Signal</keyword>
<comment type="caution">
    <text evidence="2">The sequence shown here is derived from an EMBL/GenBank/DDBJ whole genome shotgun (WGS) entry which is preliminary data.</text>
</comment>
<feature type="signal peptide" evidence="1">
    <location>
        <begin position="1"/>
        <end position="26"/>
    </location>
</feature>
<dbReference type="SUPFAM" id="SSF53850">
    <property type="entry name" value="Periplasmic binding protein-like II"/>
    <property type="match status" value="1"/>
</dbReference>
<dbReference type="PANTHER" id="PTHR30632">
    <property type="entry name" value="MOLYBDATE-BINDING PERIPLASMIC PROTEIN"/>
    <property type="match status" value="1"/>
</dbReference>
<evidence type="ECO:0000256" key="1">
    <source>
        <dbReference type="SAM" id="SignalP"/>
    </source>
</evidence>
<dbReference type="Pfam" id="PF13531">
    <property type="entry name" value="SBP_bac_11"/>
    <property type="match status" value="1"/>
</dbReference>
<accession>A0ABS1D687</accession>
<sequence length="267" mass="27805">MRILGRRGLLSAALLLAPLHPGAAGAADLQVMSSGAFTGSYRLLAPIFEQQSGHRLHITYGASMGTAPEAMPNRLGRGEPADVLILVGAGLDPLVQRGLAVAGSGVDIAISRIGVAQRAGLPKPDISTVEGLRQAFLDAKSIGYSSSASGIYFTSDLVQRLGIADQVLPKARRITVERVAAVVARGEVELGLQQVSEITEVLQGPDGAKVVLLGPLPDAVQQVVTVTAALSAGAKEPAVARDFIRFLASPEAQAAIRRMGLEPVERR</sequence>
<dbReference type="Gene3D" id="3.40.190.10">
    <property type="entry name" value="Periplasmic binding protein-like II"/>
    <property type="match status" value="2"/>
</dbReference>
<evidence type="ECO:0000313" key="3">
    <source>
        <dbReference type="Proteomes" id="UP000697995"/>
    </source>
</evidence>
<gene>
    <name evidence="2" type="ORF">CKO45_29030</name>
</gene>
<dbReference type="PANTHER" id="PTHR30632:SF11">
    <property type="entry name" value="BLR4797 PROTEIN"/>
    <property type="match status" value="1"/>
</dbReference>
<proteinExistence type="predicted"/>
<feature type="chain" id="PRO_5045873824" description="Molybdate transport system substrate-binding protein" evidence="1">
    <location>
        <begin position="27"/>
        <end position="267"/>
    </location>
</feature>
<organism evidence="2 3">
    <name type="scientific">Paracraurococcus ruber</name>
    <dbReference type="NCBI Taxonomy" id="77675"/>
    <lineage>
        <taxon>Bacteria</taxon>
        <taxon>Pseudomonadati</taxon>
        <taxon>Pseudomonadota</taxon>
        <taxon>Alphaproteobacteria</taxon>
        <taxon>Acetobacterales</taxon>
        <taxon>Roseomonadaceae</taxon>
        <taxon>Paracraurococcus</taxon>
    </lineage>
</organism>
<dbReference type="RefSeq" id="WP_133223273.1">
    <property type="nucleotide sequence ID" value="NZ_NRSG01000489.1"/>
</dbReference>